<evidence type="ECO:0000313" key="4">
    <source>
        <dbReference type="Proteomes" id="UP000014760"/>
    </source>
</evidence>
<proteinExistence type="predicted"/>
<keyword evidence="1" id="KW-0677">Repeat</keyword>
<evidence type="ECO:0000313" key="2">
    <source>
        <dbReference type="EMBL" id="ELU16968.1"/>
    </source>
</evidence>
<dbReference type="STRING" id="283909.R7VDP1"/>
<evidence type="ECO:0000313" key="3">
    <source>
        <dbReference type="EnsemblMetazoa" id="CapteP151888"/>
    </source>
</evidence>
<keyword evidence="4" id="KW-1185">Reference proteome</keyword>
<dbReference type="SUPFAM" id="SSF52047">
    <property type="entry name" value="RNI-like"/>
    <property type="match status" value="1"/>
</dbReference>
<protein>
    <recommendedName>
        <fullName evidence="5">Leucine-rich repeat-containing protein 34</fullName>
    </recommendedName>
</protein>
<reference evidence="3" key="3">
    <citation type="submission" date="2015-06" db="UniProtKB">
        <authorList>
            <consortium name="EnsemblMetazoa"/>
        </authorList>
    </citation>
    <scope>IDENTIFICATION</scope>
</reference>
<dbReference type="HOGENOM" id="CLU_017147_1_0_1"/>
<dbReference type="EnsemblMetazoa" id="CapteT151888">
    <property type="protein sequence ID" value="CapteP151888"/>
    <property type="gene ID" value="CapteG151888"/>
</dbReference>
<dbReference type="PANTHER" id="PTHR24111:SF0">
    <property type="entry name" value="LEUCINE-RICH REPEAT-CONTAINING PROTEIN"/>
    <property type="match status" value="1"/>
</dbReference>
<dbReference type="PANTHER" id="PTHR24111">
    <property type="entry name" value="LEUCINE-RICH REPEAT-CONTAINING PROTEIN 34"/>
    <property type="match status" value="1"/>
</dbReference>
<dbReference type="InterPro" id="IPR001611">
    <property type="entry name" value="Leu-rich_rpt"/>
</dbReference>
<sequence>MLLYLAGNNKLITNVRLDDAQAEIIYKWLRNNIFVTALDLRYNNITDVGSKHIAKLLEETATLEELNLMNNDIGEEGAKDIAQALLKNETLKKLRMSGNKIGFKGGMCFAQTLQINTTLEELDLGDTDLTTDCVIALATVLRANSTLKSLNANRPILFSHQEETTVHFANMLKVNRSLKELHLMKYDMRDFGITRLSEKLVDNMTLTYLNLSCNRITRDGAKELSKLLRKDTALKVIDLSFNRLGDDGAIDIAEALMTFNTNLQTLVITSNEIRAKGLCALANALQMNSTLDNIYIWGNCLEEPACIAFAGLIDSGRIALKNTDVEPYVVDGTTYLSELNHGTRNFYYAGPSHGEQALPELAKFAQFVTPSRS</sequence>
<dbReference type="OrthoDB" id="272549at2759"/>
<dbReference type="EMBL" id="KB292792">
    <property type="protein sequence ID" value="ELU16968.1"/>
    <property type="molecule type" value="Genomic_DNA"/>
</dbReference>
<gene>
    <name evidence="2" type="ORF">CAPTEDRAFT_151888</name>
</gene>
<dbReference type="Pfam" id="PF13516">
    <property type="entry name" value="LRR_6"/>
    <property type="match status" value="7"/>
</dbReference>
<dbReference type="InterPro" id="IPR052201">
    <property type="entry name" value="LRR-containing_regulator"/>
</dbReference>
<name>R7VDP1_CAPTE</name>
<dbReference type="Proteomes" id="UP000014760">
    <property type="component" value="Unassembled WGS sequence"/>
</dbReference>
<organism evidence="2">
    <name type="scientific">Capitella teleta</name>
    <name type="common">Polychaete worm</name>
    <dbReference type="NCBI Taxonomy" id="283909"/>
    <lineage>
        <taxon>Eukaryota</taxon>
        <taxon>Metazoa</taxon>
        <taxon>Spiralia</taxon>
        <taxon>Lophotrochozoa</taxon>
        <taxon>Annelida</taxon>
        <taxon>Polychaeta</taxon>
        <taxon>Sedentaria</taxon>
        <taxon>Scolecida</taxon>
        <taxon>Capitellidae</taxon>
        <taxon>Capitella</taxon>
    </lineage>
</organism>
<dbReference type="AlphaFoldDB" id="R7VDP1"/>
<dbReference type="Gene3D" id="3.80.10.10">
    <property type="entry name" value="Ribonuclease Inhibitor"/>
    <property type="match status" value="3"/>
</dbReference>
<dbReference type="InterPro" id="IPR032675">
    <property type="entry name" value="LRR_dom_sf"/>
</dbReference>
<accession>R7VDP1</accession>
<dbReference type="OMA" id="IKNCGMK"/>
<dbReference type="SMART" id="SM00368">
    <property type="entry name" value="LRR_RI"/>
    <property type="match status" value="9"/>
</dbReference>
<reference evidence="2 4" key="2">
    <citation type="journal article" date="2013" name="Nature">
        <title>Insights into bilaterian evolution from three spiralian genomes.</title>
        <authorList>
            <person name="Simakov O."/>
            <person name="Marletaz F."/>
            <person name="Cho S.J."/>
            <person name="Edsinger-Gonzales E."/>
            <person name="Havlak P."/>
            <person name="Hellsten U."/>
            <person name="Kuo D.H."/>
            <person name="Larsson T."/>
            <person name="Lv J."/>
            <person name="Arendt D."/>
            <person name="Savage R."/>
            <person name="Osoegawa K."/>
            <person name="de Jong P."/>
            <person name="Grimwood J."/>
            <person name="Chapman J.A."/>
            <person name="Shapiro H."/>
            <person name="Aerts A."/>
            <person name="Otillar R.P."/>
            <person name="Terry A.Y."/>
            <person name="Boore J.L."/>
            <person name="Grigoriev I.V."/>
            <person name="Lindberg D.R."/>
            <person name="Seaver E.C."/>
            <person name="Weisblat D.A."/>
            <person name="Putnam N.H."/>
            <person name="Rokhsar D.S."/>
        </authorList>
    </citation>
    <scope>NUCLEOTIDE SEQUENCE</scope>
    <source>
        <strain evidence="2 4">I ESC-2004</strain>
    </source>
</reference>
<evidence type="ECO:0008006" key="5">
    <source>
        <dbReference type="Google" id="ProtNLM"/>
    </source>
</evidence>
<evidence type="ECO:0000256" key="1">
    <source>
        <dbReference type="ARBA" id="ARBA00022737"/>
    </source>
</evidence>
<reference evidence="4" key="1">
    <citation type="submission" date="2012-12" db="EMBL/GenBank/DDBJ databases">
        <authorList>
            <person name="Hellsten U."/>
            <person name="Grimwood J."/>
            <person name="Chapman J.A."/>
            <person name="Shapiro H."/>
            <person name="Aerts A."/>
            <person name="Otillar R.P."/>
            <person name="Terry A.Y."/>
            <person name="Boore J.L."/>
            <person name="Simakov O."/>
            <person name="Marletaz F."/>
            <person name="Cho S.-J."/>
            <person name="Edsinger-Gonzales E."/>
            <person name="Havlak P."/>
            <person name="Kuo D.-H."/>
            <person name="Larsson T."/>
            <person name="Lv J."/>
            <person name="Arendt D."/>
            <person name="Savage R."/>
            <person name="Osoegawa K."/>
            <person name="de Jong P."/>
            <person name="Lindberg D.R."/>
            <person name="Seaver E.C."/>
            <person name="Weisblat D.A."/>
            <person name="Putnam N.H."/>
            <person name="Grigoriev I.V."/>
            <person name="Rokhsar D.S."/>
        </authorList>
    </citation>
    <scope>NUCLEOTIDE SEQUENCE</scope>
    <source>
        <strain evidence="4">I ESC-2004</strain>
    </source>
</reference>
<dbReference type="EMBL" id="AMQN01017158">
    <property type="status" value="NOT_ANNOTATED_CDS"/>
    <property type="molecule type" value="Genomic_DNA"/>
</dbReference>